<dbReference type="OrthoDB" id="6112619at2759"/>
<evidence type="ECO:0000313" key="2">
    <source>
        <dbReference type="Proteomes" id="UP000694380"/>
    </source>
</evidence>
<dbReference type="InterPro" id="IPR040004">
    <property type="entry name" value="SMCO3"/>
</dbReference>
<dbReference type="PANTHER" id="PTHR35972">
    <property type="entry name" value="SINGLE-PASS MEMBRANE AND COILED-COIL DOMAIN-CONTAINING PROTEIN 3"/>
    <property type="match status" value="1"/>
</dbReference>
<reference evidence="1" key="1">
    <citation type="submission" date="2025-08" db="UniProtKB">
        <authorList>
            <consortium name="Ensembl"/>
        </authorList>
    </citation>
    <scope>IDENTIFICATION</scope>
</reference>
<dbReference type="Proteomes" id="UP000694380">
    <property type="component" value="Unplaced"/>
</dbReference>
<keyword evidence="2" id="KW-1185">Reference proteome</keyword>
<reference evidence="1" key="2">
    <citation type="submission" date="2025-09" db="UniProtKB">
        <authorList>
            <consortium name="Ensembl"/>
        </authorList>
    </citation>
    <scope>IDENTIFICATION</scope>
</reference>
<name>A0A8C3H8C8_CHRPI</name>
<evidence type="ECO:0000313" key="1">
    <source>
        <dbReference type="Ensembl" id="ENSCPBP00000007456.1"/>
    </source>
</evidence>
<accession>A0A8C3H8C8</accession>
<protein>
    <submittedName>
        <fullName evidence="1">Uncharacterized protein</fullName>
    </submittedName>
</protein>
<proteinExistence type="predicted"/>
<dbReference type="PANTHER" id="PTHR35972:SF1">
    <property type="entry name" value="SINGLE-PASS MEMBRANE AND COILED-COIL DOMAIN-CONTAINING PROTEIN 3"/>
    <property type="match status" value="1"/>
</dbReference>
<organism evidence="1 2">
    <name type="scientific">Chrysemys picta bellii</name>
    <name type="common">Western painted turtle</name>
    <name type="synonym">Emys bellii</name>
    <dbReference type="NCBI Taxonomy" id="8478"/>
    <lineage>
        <taxon>Eukaryota</taxon>
        <taxon>Metazoa</taxon>
        <taxon>Chordata</taxon>
        <taxon>Craniata</taxon>
        <taxon>Vertebrata</taxon>
        <taxon>Euteleostomi</taxon>
        <taxon>Archelosauria</taxon>
        <taxon>Testudinata</taxon>
        <taxon>Testudines</taxon>
        <taxon>Cryptodira</taxon>
        <taxon>Durocryptodira</taxon>
        <taxon>Testudinoidea</taxon>
        <taxon>Emydidae</taxon>
        <taxon>Chrysemys</taxon>
    </lineage>
</organism>
<dbReference type="Pfam" id="PF15047">
    <property type="entry name" value="DUF4533"/>
    <property type="match status" value="1"/>
</dbReference>
<sequence>MSWSDILYPGNPARWERMVLLHQQLIDCVELNFDAINELIVALNRHCHCKLQPIKMNRNGTVWENCDVLLAAIQSIQDILQAIDEKLKRELEPLLYQKLHNFQETDATKMQLLRSVAERVSGLAGTVAMGIFVKLALSEVTTTILSQIIKIMGKLGASVIGCAAGVLLGVSIDLILSAILGAVERDKLEEEIRELEKLVSKLKPASQEYYKTIIKVTCMLP</sequence>
<dbReference type="AlphaFoldDB" id="A0A8C3H8C8"/>
<dbReference type="InterPro" id="IPR027895">
    <property type="entry name" value="DUF4533"/>
</dbReference>
<dbReference type="GeneTree" id="ENSGT00390000013440"/>
<dbReference type="Ensembl" id="ENSCPBT00000009004.1">
    <property type="protein sequence ID" value="ENSCPBP00000007456.1"/>
    <property type="gene ID" value="ENSCPBG00000005886.1"/>
</dbReference>